<name>A0AAX2AF10_9BACT</name>
<feature type="domain" description="AAA+ ATPase" evidence="1">
    <location>
        <begin position="24"/>
        <end position="356"/>
    </location>
</feature>
<dbReference type="InterPro" id="IPR027417">
    <property type="entry name" value="P-loop_NTPase"/>
</dbReference>
<evidence type="ECO:0000259" key="1">
    <source>
        <dbReference type="SMART" id="SM00382"/>
    </source>
</evidence>
<reference evidence="2 3" key="1">
    <citation type="submission" date="2017-09" db="EMBL/GenBank/DDBJ databases">
        <title>Genomics of the genus Arcobacter.</title>
        <authorList>
            <person name="Perez-Cataluna A."/>
            <person name="Figueras M.J."/>
            <person name="Salas-Masso N."/>
        </authorList>
    </citation>
    <scope>NUCLEOTIDE SEQUENCE [LARGE SCALE GENOMIC DNA]</scope>
    <source>
        <strain evidence="2 3">CECT 7386</strain>
    </source>
</reference>
<dbReference type="Gene3D" id="3.40.50.300">
    <property type="entry name" value="P-loop containing nucleotide triphosphate hydrolases"/>
    <property type="match status" value="1"/>
</dbReference>
<dbReference type="SUPFAM" id="SSF52540">
    <property type="entry name" value="P-loop containing nucleoside triphosphate hydrolases"/>
    <property type="match status" value="1"/>
</dbReference>
<dbReference type="Proteomes" id="UP000290092">
    <property type="component" value="Unassembled WGS sequence"/>
</dbReference>
<accession>A0AAX2AF10</accession>
<dbReference type="AlphaFoldDB" id="A0AAX2AF10"/>
<gene>
    <name evidence="2" type="ORF">CP985_11990</name>
</gene>
<evidence type="ECO:0000313" key="2">
    <source>
        <dbReference type="EMBL" id="RXK14781.1"/>
    </source>
</evidence>
<dbReference type="InterPro" id="IPR003395">
    <property type="entry name" value="RecF/RecN/SMC_N"/>
</dbReference>
<evidence type="ECO:0000313" key="3">
    <source>
        <dbReference type="Proteomes" id="UP000290092"/>
    </source>
</evidence>
<organism evidence="2 3">
    <name type="scientific">Malaciobacter mytili LMG 24559</name>
    <dbReference type="NCBI Taxonomy" id="1032238"/>
    <lineage>
        <taxon>Bacteria</taxon>
        <taxon>Pseudomonadati</taxon>
        <taxon>Campylobacterota</taxon>
        <taxon>Epsilonproteobacteria</taxon>
        <taxon>Campylobacterales</taxon>
        <taxon>Arcobacteraceae</taxon>
        <taxon>Malaciobacter</taxon>
    </lineage>
</organism>
<dbReference type="RefSeq" id="WP_114842024.1">
    <property type="nucleotide sequence ID" value="NZ_CP031219.1"/>
</dbReference>
<dbReference type="Pfam" id="PF02463">
    <property type="entry name" value="SMC_N"/>
    <property type="match status" value="1"/>
</dbReference>
<comment type="caution">
    <text evidence="2">The sequence shown here is derived from an EMBL/GenBank/DDBJ whole genome shotgun (WGS) entry which is preliminary data.</text>
</comment>
<keyword evidence="3" id="KW-1185">Reference proteome</keyword>
<dbReference type="EMBL" id="NXID01000052">
    <property type="protein sequence ID" value="RXK14781.1"/>
    <property type="molecule type" value="Genomic_DNA"/>
</dbReference>
<sequence length="549" mass="65132">MYKIKKLNIKSFKFFKNTDPLLFNNKNILIYGENGSGKSTIYWALYTFFQSSIKEDDLEIKKYFTLDDDKNSLINIYEEDENNSKIELLLNDESGTHADKTFTISKSLINTNKDDSLIKKGCYTGDFISYKYLFRFFDFLHKEDIDLFKLFEYEIFHSIIVSTKSLAKWWDEILKLVELKPKPRANRSEFTSLTTKITQFNSFLQSLAPRITQLANEYLEKFSYQNLNISIEIEDGNYTTQRVFKKPKIKLNVELEKSSTDIIPIKKAQSFFNEAKLTAIALSIRFAITKIKHIDSSINILVLDDLLVSLDMSNREKFLSILLEDDLISRFQIIILTHDKAFYEKSRELFKFRDRTKWKYFEMYLDIDDQENIEQPFIKEYGEKYNNLTTAKQHFENKDYPACANYLRKEVEWQFDKYLQLDNLDEKIHLSKIKSNHDLIKKTGKLLKDIVNNLKCFDNLQSIPENQRIDKCTHFTTLLSASLDEAIEKIDNEFYLVEFENIRFILKNVLHPQSHNDLTRPLYKVELERALSYIEEFDRLITQYEESVE</sequence>
<proteinExistence type="predicted"/>
<dbReference type="PANTHER" id="PTHR32114:SF2">
    <property type="entry name" value="ABC TRANSPORTER ABCH.3"/>
    <property type="match status" value="1"/>
</dbReference>
<protein>
    <recommendedName>
        <fullName evidence="1">AAA+ ATPase domain-containing protein</fullName>
    </recommendedName>
</protein>
<dbReference type="InterPro" id="IPR003593">
    <property type="entry name" value="AAA+_ATPase"/>
</dbReference>
<dbReference type="PANTHER" id="PTHR32114">
    <property type="entry name" value="ABC TRANSPORTER ABCH.3"/>
    <property type="match status" value="1"/>
</dbReference>
<dbReference type="SMART" id="SM00382">
    <property type="entry name" value="AAA"/>
    <property type="match status" value="1"/>
</dbReference>
<dbReference type="KEGG" id="amyt:AMYT_1600"/>